<dbReference type="EMBL" id="CP003362">
    <property type="protein sequence ID" value="AGB49042.1"/>
    <property type="molecule type" value="Genomic_DNA"/>
</dbReference>
<accession>L0KUD1</accession>
<protein>
    <recommendedName>
        <fullName evidence="3">DUF424 domain-containing protein</fullName>
    </recommendedName>
</protein>
<organism evidence="1 2">
    <name type="scientific">Methanomethylovorans hollandica (strain DSM 15978 / NBRC 107637 / DMS1)</name>
    <dbReference type="NCBI Taxonomy" id="867904"/>
    <lineage>
        <taxon>Archaea</taxon>
        <taxon>Methanobacteriati</taxon>
        <taxon>Methanobacteriota</taxon>
        <taxon>Stenosarchaea group</taxon>
        <taxon>Methanomicrobia</taxon>
        <taxon>Methanosarcinales</taxon>
        <taxon>Methanosarcinaceae</taxon>
        <taxon>Methanomethylovorans</taxon>
    </lineage>
</organism>
<dbReference type="AlphaFoldDB" id="L0KUD1"/>
<dbReference type="RefSeq" id="WP_015324209.1">
    <property type="nucleotide sequence ID" value="NC_019977.1"/>
</dbReference>
<dbReference type="STRING" id="867904.Metho_0795"/>
<dbReference type="OrthoDB" id="18015at2157"/>
<dbReference type="GeneID" id="14408088"/>
<dbReference type="Proteomes" id="UP000010866">
    <property type="component" value="Chromosome"/>
</dbReference>
<sequence>MYMKVHISSSNVVVAICDKEVLGKTLKEGNITVTVNEEFFYGETVGPETVEKTLRKATTANLFGEKCIQCAVNCGVVDPKSVIIINGVPHAQVFRV</sequence>
<dbReference type="KEGG" id="mhz:Metho_0795"/>
<proteinExistence type="predicted"/>
<dbReference type="Gene3D" id="3.30.1860.10">
    <property type="entry name" value="uncharacterized conserved protein from methanopyrus kandleri domain like"/>
    <property type="match status" value="1"/>
</dbReference>
<name>L0KUD1_METHD</name>
<reference evidence="2" key="1">
    <citation type="submission" date="2012-02" db="EMBL/GenBank/DDBJ databases">
        <title>Complete sequence of chromosome of Methanomethylovorans hollandica DSM 15978.</title>
        <authorList>
            <person name="Lucas S."/>
            <person name="Copeland A."/>
            <person name="Lapidus A."/>
            <person name="Glavina del Rio T."/>
            <person name="Dalin E."/>
            <person name="Tice H."/>
            <person name="Bruce D."/>
            <person name="Goodwin L."/>
            <person name="Pitluck S."/>
            <person name="Peters L."/>
            <person name="Mikhailova N."/>
            <person name="Held B."/>
            <person name="Kyrpides N."/>
            <person name="Mavromatis K."/>
            <person name="Ivanova N."/>
            <person name="Brettin T."/>
            <person name="Detter J.C."/>
            <person name="Han C."/>
            <person name="Larimer F."/>
            <person name="Land M."/>
            <person name="Hauser L."/>
            <person name="Markowitz V."/>
            <person name="Cheng J.-F."/>
            <person name="Hugenholtz P."/>
            <person name="Woyke T."/>
            <person name="Wu D."/>
            <person name="Spring S."/>
            <person name="Schroeder M."/>
            <person name="Brambilla E."/>
            <person name="Klenk H.-P."/>
            <person name="Eisen J.A."/>
        </authorList>
    </citation>
    <scope>NUCLEOTIDE SEQUENCE [LARGE SCALE GENOMIC DNA]</scope>
    <source>
        <strain evidence="2">DSM 15978 / NBRC 107637 / DMS1</strain>
    </source>
</reference>
<evidence type="ECO:0000313" key="1">
    <source>
        <dbReference type="EMBL" id="AGB49042.1"/>
    </source>
</evidence>
<gene>
    <name evidence="1" type="ordered locus">Metho_0795</name>
</gene>
<evidence type="ECO:0000313" key="2">
    <source>
        <dbReference type="Proteomes" id="UP000010866"/>
    </source>
</evidence>
<evidence type="ECO:0008006" key="3">
    <source>
        <dbReference type="Google" id="ProtNLM"/>
    </source>
</evidence>
<dbReference type="Pfam" id="PF04242">
    <property type="entry name" value="DUF424"/>
    <property type="match status" value="1"/>
</dbReference>
<dbReference type="HOGENOM" id="CLU_174522_0_0_2"/>
<dbReference type="InterPro" id="IPR007355">
    <property type="entry name" value="DUF424"/>
</dbReference>
<keyword evidence="2" id="KW-1185">Reference proteome</keyword>